<dbReference type="GO" id="GO:0030170">
    <property type="term" value="F:pyridoxal phosphate binding"/>
    <property type="evidence" value="ECO:0007669"/>
    <property type="project" value="InterPro"/>
</dbReference>
<organism evidence="7 8">
    <name type="scientific">Sulfurimonas aquatica</name>
    <dbReference type="NCBI Taxonomy" id="2672570"/>
    <lineage>
        <taxon>Bacteria</taxon>
        <taxon>Pseudomonadati</taxon>
        <taxon>Campylobacterota</taxon>
        <taxon>Epsilonproteobacteria</taxon>
        <taxon>Campylobacterales</taxon>
        <taxon>Sulfurimonadaceae</taxon>
        <taxon>Sulfurimonas</taxon>
    </lineage>
</organism>
<comment type="cofactor">
    <cofactor evidence="1">
        <name>pyridoxal 5'-phosphate</name>
        <dbReference type="ChEBI" id="CHEBI:597326"/>
    </cofactor>
</comment>
<dbReference type="InterPro" id="IPR015422">
    <property type="entry name" value="PyrdxlP-dep_Trfase_small"/>
</dbReference>
<dbReference type="EMBL" id="CP046072">
    <property type="protein sequence ID" value="QSZ42444.1"/>
    <property type="molecule type" value="Genomic_DNA"/>
</dbReference>
<dbReference type="InterPro" id="IPR015424">
    <property type="entry name" value="PyrdxlP-dep_Trfase"/>
</dbReference>
<sequence length="402" mass="45921">MEEKVSYDFSHSACRKDTNAEKYTLREELFGTVDVEPAWVADMDIDTPDFVLNAVRKRLDHPIIGYEEVPDSAFEAQCSWLEKRHGISYKRADMIYSHSVVASIRVAIEAFTKKGEGVIVQTPIYPPFFHSVLELERKFVKNPLKKREDGKYAFDIQDLKSKIDSDTKLLLLCSPHNPVGRVWTREELLSILEVCIENNIVVLADEVHSDLVYGENKHIPFASLSKAASDITLSTYGVGKTFNMAGFAMSSVAIHNQELKEKFLKAYNRIHFAQGSVLSHVAFEAAYKEGEYWLEDLKKHLYSNYLQLEELCHEYNEFLKLTPIEATYLAWIDCHGLELKDKKIREFFINEAKLGLNAGISFGREGSGYMRLNFAVSSAKMLLIIERLKTALENRRKSLGNN</sequence>
<keyword evidence="3" id="KW-0663">Pyridoxal phosphate</keyword>
<comment type="similarity">
    <text evidence="5">Belongs to the class-II pyridoxal-phosphate-dependent aminotransferase family. MalY/PatB cystathionine beta-lyase subfamily.</text>
</comment>
<keyword evidence="8" id="KW-1185">Reference proteome</keyword>
<dbReference type="Gene3D" id="3.90.1150.10">
    <property type="entry name" value="Aspartate Aminotransferase, domain 1"/>
    <property type="match status" value="1"/>
</dbReference>
<dbReference type="NCBIfam" id="TIGR04350">
    <property type="entry name" value="C_S_lyase_PatB"/>
    <property type="match status" value="1"/>
</dbReference>
<evidence type="ECO:0000256" key="4">
    <source>
        <dbReference type="ARBA" id="ARBA00023239"/>
    </source>
</evidence>
<accession>A0A975GDL6</accession>
<dbReference type="InterPro" id="IPR004839">
    <property type="entry name" value="Aminotransferase_I/II_large"/>
</dbReference>
<dbReference type="Pfam" id="PF00155">
    <property type="entry name" value="Aminotran_1_2"/>
    <property type="match status" value="1"/>
</dbReference>
<dbReference type="Proteomes" id="UP000671852">
    <property type="component" value="Chromosome"/>
</dbReference>
<evidence type="ECO:0000256" key="2">
    <source>
        <dbReference type="ARBA" id="ARBA00012224"/>
    </source>
</evidence>
<protein>
    <recommendedName>
        <fullName evidence="2">cysteine-S-conjugate beta-lyase</fullName>
        <ecNumber evidence="2">4.4.1.13</ecNumber>
    </recommendedName>
</protein>
<dbReference type="PANTHER" id="PTHR43525:SF1">
    <property type="entry name" value="PROTEIN MALY"/>
    <property type="match status" value="1"/>
</dbReference>
<evidence type="ECO:0000256" key="5">
    <source>
        <dbReference type="ARBA" id="ARBA00037974"/>
    </source>
</evidence>
<dbReference type="AlphaFoldDB" id="A0A975GDL6"/>
<evidence type="ECO:0000256" key="1">
    <source>
        <dbReference type="ARBA" id="ARBA00001933"/>
    </source>
</evidence>
<evidence type="ECO:0000256" key="3">
    <source>
        <dbReference type="ARBA" id="ARBA00022898"/>
    </source>
</evidence>
<gene>
    <name evidence="7" type="ORF">GJV85_10095</name>
</gene>
<dbReference type="KEGG" id="saqt:GJV85_10095"/>
<evidence type="ECO:0000313" key="8">
    <source>
        <dbReference type="Proteomes" id="UP000671852"/>
    </source>
</evidence>
<reference evidence="7" key="1">
    <citation type="submission" date="2019-11" db="EMBL/GenBank/DDBJ databases">
        <authorList>
            <person name="Kojima H."/>
        </authorList>
    </citation>
    <scope>NUCLEOTIDE SEQUENCE</scope>
    <source>
        <strain evidence="7">H1576</strain>
    </source>
</reference>
<dbReference type="Gene3D" id="3.40.640.10">
    <property type="entry name" value="Type I PLP-dependent aspartate aminotransferase-like (Major domain)"/>
    <property type="match status" value="1"/>
</dbReference>
<evidence type="ECO:0000259" key="6">
    <source>
        <dbReference type="Pfam" id="PF00155"/>
    </source>
</evidence>
<reference evidence="7" key="2">
    <citation type="submission" date="2021-04" db="EMBL/GenBank/DDBJ databases">
        <title>Isolation and characterization of a novel species of the genus Sulfurimonas.</title>
        <authorList>
            <person name="Fukui M."/>
        </authorList>
    </citation>
    <scope>NUCLEOTIDE SEQUENCE</scope>
    <source>
        <strain evidence="7">H1576</strain>
    </source>
</reference>
<evidence type="ECO:0000313" key="7">
    <source>
        <dbReference type="EMBL" id="QSZ42444.1"/>
    </source>
</evidence>
<dbReference type="InterPro" id="IPR015421">
    <property type="entry name" value="PyrdxlP-dep_Trfase_major"/>
</dbReference>
<dbReference type="RefSeq" id="WP_207561260.1">
    <property type="nucleotide sequence ID" value="NZ_CP046072.1"/>
</dbReference>
<dbReference type="InterPro" id="IPR051798">
    <property type="entry name" value="Class-II_PLP-Dep_Aminotrans"/>
</dbReference>
<dbReference type="EC" id="4.4.1.13" evidence="2"/>
<proteinExistence type="inferred from homology"/>
<keyword evidence="4 7" id="KW-0456">Lyase</keyword>
<dbReference type="InterPro" id="IPR027619">
    <property type="entry name" value="C-S_lyase_PatB-like"/>
</dbReference>
<dbReference type="CDD" id="cd00609">
    <property type="entry name" value="AAT_like"/>
    <property type="match status" value="1"/>
</dbReference>
<name>A0A975GDL6_9BACT</name>
<dbReference type="GO" id="GO:0047804">
    <property type="term" value="F:cysteine-S-conjugate beta-lyase activity"/>
    <property type="evidence" value="ECO:0007669"/>
    <property type="project" value="UniProtKB-EC"/>
</dbReference>
<feature type="domain" description="Aminotransferase class I/classII large" evidence="6">
    <location>
        <begin position="74"/>
        <end position="387"/>
    </location>
</feature>
<dbReference type="PANTHER" id="PTHR43525">
    <property type="entry name" value="PROTEIN MALY"/>
    <property type="match status" value="1"/>
</dbReference>
<dbReference type="SUPFAM" id="SSF53383">
    <property type="entry name" value="PLP-dependent transferases"/>
    <property type="match status" value="1"/>
</dbReference>